<dbReference type="InterPro" id="IPR002893">
    <property type="entry name" value="Znf_MYND"/>
</dbReference>
<dbReference type="Proteomes" id="UP000472372">
    <property type="component" value="Chromosome 7"/>
</dbReference>
<dbReference type="GO" id="GO:0008270">
    <property type="term" value="F:zinc ion binding"/>
    <property type="evidence" value="ECO:0007669"/>
    <property type="project" value="UniProtKB-KW"/>
</dbReference>
<proteinExistence type="predicted"/>
<dbReference type="SUPFAM" id="SSF144232">
    <property type="entry name" value="HIT/MYND zinc finger-like"/>
    <property type="match status" value="1"/>
</dbReference>
<reference evidence="5" key="1">
    <citation type="submission" date="2021-02" db="EMBL/GenBank/DDBJ databases">
        <authorList>
            <person name="Syme A R."/>
            <person name="Syme A R."/>
            <person name="Moolhuijzen P."/>
        </authorList>
    </citation>
    <scope>NUCLEOTIDE SEQUENCE</scope>
    <source>
        <strain evidence="5">W1-1</strain>
    </source>
</reference>
<protein>
    <submittedName>
        <fullName evidence="5">Zf-MYND multi-domain protein</fullName>
    </submittedName>
</protein>
<keyword evidence="3" id="KW-0862">Zinc</keyword>
<keyword evidence="1" id="KW-0479">Metal-binding</keyword>
<dbReference type="Gene3D" id="6.10.140.2220">
    <property type="match status" value="1"/>
</dbReference>
<evidence type="ECO:0000256" key="2">
    <source>
        <dbReference type="ARBA" id="ARBA00022771"/>
    </source>
</evidence>
<name>A0A6S6W8A6_9PLEO</name>
<evidence type="ECO:0000313" key="5">
    <source>
        <dbReference type="EMBL" id="CAE7194549.1"/>
    </source>
</evidence>
<evidence type="ECO:0000256" key="1">
    <source>
        <dbReference type="ARBA" id="ARBA00022723"/>
    </source>
</evidence>
<dbReference type="PROSITE" id="PS50865">
    <property type="entry name" value="ZF_MYND_2"/>
    <property type="match status" value="1"/>
</dbReference>
<evidence type="ECO:0000259" key="4">
    <source>
        <dbReference type="PROSITE" id="PS50865"/>
    </source>
</evidence>
<evidence type="ECO:0000256" key="3">
    <source>
        <dbReference type="ARBA" id="ARBA00022833"/>
    </source>
</evidence>
<accession>A0A6S6W8A6</accession>
<dbReference type="EMBL" id="HG992983">
    <property type="protein sequence ID" value="CAE7194549.1"/>
    <property type="molecule type" value="Genomic_DNA"/>
</dbReference>
<evidence type="ECO:0000313" key="6">
    <source>
        <dbReference type="Proteomes" id="UP000472372"/>
    </source>
</evidence>
<feature type="domain" description="MYND-type" evidence="4">
    <location>
        <begin position="9"/>
        <end position="49"/>
    </location>
</feature>
<keyword evidence="2" id="KW-0863">Zinc-finger</keyword>
<sequence length="344" mass="38949">MASKIQKSCAVCGKPANSKCTGCKTDSISRHYCGAACQKNDWPTHKTACKAAQDMRLEKSLARVADIIQRGYYEFRQNTWDTPILMVEDRDDALVITDGVMLDKSKYFISFPQHMVTSERTKAAMLCAWMCNEPLAFMHDLVTDLVKGLDIHVEEVCLSLGRIPRKISYNSPHGGSDHNWPNYFHEALRITSSRSKKQWVIDISGAQYGITRVFWTWGAYVDAYNVNVKKIMALGFNKAMIKDLSDIIGNPSMSYGVVGVVAEHMNEASKKWAIEHNISLSDLLTMEEEEFRQAKDELLQNMSDAVRGFLKANKFDKEFQAAKAYEYKYPGLSGRKCLQTTAKY</sequence>
<organism evidence="5 6">
    <name type="scientific">Pyrenophora teres f. teres</name>
    <dbReference type="NCBI Taxonomy" id="97479"/>
    <lineage>
        <taxon>Eukaryota</taxon>
        <taxon>Fungi</taxon>
        <taxon>Dikarya</taxon>
        <taxon>Ascomycota</taxon>
        <taxon>Pezizomycotina</taxon>
        <taxon>Dothideomycetes</taxon>
        <taxon>Pleosporomycetidae</taxon>
        <taxon>Pleosporales</taxon>
        <taxon>Pleosporineae</taxon>
        <taxon>Pleosporaceae</taxon>
        <taxon>Pyrenophora</taxon>
    </lineage>
</organism>
<dbReference type="AlphaFoldDB" id="A0A6S6W8A6"/>
<gene>
    <name evidence="5" type="ORF">PTTW11_07971</name>
</gene>
<dbReference type="Pfam" id="PF01753">
    <property type="entry name" value="zf-MYND"/>
    <property type="match status" value="1"/>
</dbReference>